<accession>A0ABR3XDT4</accession>
<dbReference type="Pfam" id="PF12296">
    <property type="entry name" value="HsbA"/>
    <property type="match status" value="1"/>
</dbReference>
<keyword evidence="2" id="KW-1185">Reference proteome</keyword>
<dbReference type="Proteomes" id="UP001583193">
    <property type="component" value="Unassembled WGS sequence"/>
</dbReference>
<dbReference type="PANTHER" id="PTHR38123:SF1">
    <property type="entry name" value="HYDROPHOBIC SURFACE BINDING PROTEIN"/>
    <property type="match status" value="1"/>
</dbReference>
<comment type="caution">
    <text evidence="1">The sequence shown here is derived from an EMBL/GenBank/DDBJ whole genome shotgun (WGS) entry which is preliminary data.</text>
</comment>
<evidence type="ECO:0000313" key="1">
    <source>
        <dbReference type="EMBL" id="KAL1874128.1"/>
    </source>
</evidence>
<dbReference type="PANTHER" id="PTHR38123">
    <property type="entry name" value="CELL WALL SERINE-THREONINE-RICH GALACTOMANNOPROTEIN MP1 (AFU_ORTHOLOGUE AFUA_4G03240)"/>
    <property type="match status" value="1"/>
</dbReference>
<organism evidence="1 2">
    <name type="scientific">Paecilomyces lecythidis</name>
    <dbReference type="NCBI Taxonomy" id="3004212"/>
    <lineage>
        <taxon>Eukaryota</taxon>
        <taxon>Fungi</taxon>
        <taxon>Dikarya</taxon>
        <taxon>Ascomycota</taxon>
        <taxon>Pezizomycotina</taxon>
        <taxon>Eurotiomycetes</taxon>
        <taxon>Eurotiomycetidae</taxon>
        <taxon>Eurotiales</taxon>
        <taxon>Thermoascaceae</taxon>
        <taxon>Paecilomyces</taxon>
    </lineage>
</organism>
<protein>
    <submittedName>
        <fullName evidence="1">Uncharacterized protein</fullName>
    </submittedName>
</protein>
<proteinExistence type="predicted"/>
<dbReference type="Gene3D" id="1.20.1280.140">
    <property type="match status" value="1"/>
</dbReference>
<evidence type="ECO:0000313" key="2">
    <source>
        <dbReference type="Proteomes" id="UP001583193"/>
    </source>
</evidence>
<dbReference type="EMBL" id="JAVDPF010000020">
    <property type="protein sequence ID" value="KAL1874128.1"/>
    <property type="molecule type" value="Genomic_DNA"/>
</dbReference>
<sequence>MVLTVATLALGSPLARRSTGQTVIADLSHVSLDFGEIKNAMQLFNGSITSAARIPVAVTSLKGHLSTTLNDTYNSPVFSPAESVTITNAWSELKSGYSETLQDAVAKKAQFVKLNMGDAMLANFRAVKDYTDAISRRLKEKVEALNVPTIDLATVQMDGALHAAIQAYTT</sequence>
<dbReference type="InterPro" id="IPR021054">
    <property type="entry name" value="Cell_wall_mannoprotein_1"/>
</dbReference>
<gene>
    <name evidence="1" type="ORF">Plec18167_006062</name>
</gene>
<reference evidence="1 2" key="1">
    <citation type="journal article" date="2024" name="IMA Fungus">
        <title>IMA Genome - F19 : A genome assembly and annotation guide to empower mycologists, including annotated draft genome sequences of Ceratocystis pirilliformis, Diaporthe australafricana, Fusarium ophioides, Paecilomyces lecythidis, and Sporothrix stenoceras.</title>
        <authorList>
            <person name="Aylward J."/>
            <person name="Wilson A.M."/>
            <person name="Visagie C.M."/>
            <person name="Spraker J."/>
            <person name="Barnes I."/>
            <person name="Buitendag C."/>
            <person name="Ceriani C."/>
            <person name="Del Mar Angel L."/>
            <person name="du Plessis D."/>
            <person name="Fuchs T."/>
            <person name="Gasser K."/>
            <person name="Kramer D."/>
            <person name="Li W."/>
            <person name="Munsamy K."/>
            <person name="Piso A."/>
            <person name="Price J.L."/>
            <person name="Sonnekus B."/>
            <person name="Thomas C."/>
            <person name="van der Nest A."/>
            <person name="van Dijk A."/>
            <person name="van Heerden A."/>
            <person name="van Vuuren N."/>
            <person name="Yilmaz N."/>
            <person name="Duong T.A."/>
            <person name="van der Merwe N.A."/>
            <person name="Wingfield M.J."/>
            <person name="Wingfield B.D."/>
        </authorList>
    </citation>
    <scope>NUCLEOTIDE SEQUENCE [LARGE SCALE GENOMIC DNA]</scope>
    <source>
        <strain evidence="1 2">CMW 18167</strain>
    </source>
</reference>
<name>A0ABR3XDT4_9EURO</name>